<evidence type="ECO:0000259" key="1">
    <source>
        <dbReference type="PROSITE" id="PS51819"/>
    </source>
</evidence>
<feature type="domain" description="VOC" evidence="1">
    <location>
        <begin position="58"/>
        <end position="174"/>
    </location>
</feature>
<dbReference type="PANTHER" id="PTHR36110:SF4">
    <property type="entry name" value="RING-CLEAVING DIOXYGENASE MHQA-RELATED"/>
    <property type="match status" value="1"/>
</dbReference>
<name>A0A430RZH9_THESC</name>
<dbReference type="Gene3D" id="3.10.180.10">
    <property type="entry name" value="2,3-Dihydroxybiphenyl 1,2-Dioxygenase, domain 1"/>
    <property type="match status" value="1"/>
</dbReference>
<evidence type="ECO:0000313" key="2">
    <source>
        <dbReference type="EMBL" id="RTH26577.1"/>
    </source>
</evidence>
<proteinExistence type="predicted"/>
<dbReference type="InterPro" id="IPR029068">
    <property type="entry name" value="Glyas_Bleomycin-R_OHBP_Dase"/>
</dbReference>
<accession>A0A430RZH9</accession>
<evidence type="ECO:0000313" key="3">
    <source>
        <dbReference type="Proteomes" id="UP000286712"/>
    </source>
</evidence>
<dbReference type="SUPFAM" id="SSF54593">
    <property type="entry name" value="Glyoxalase/Bleomycin resistance protein/Dihydroxybiphenyl dioxygenase"/>
    <property type="match status" value="1"/>
</dbReference>
<dbReference type="InterPro" id="IPR037523">
    <property type="entry name" value="VOC_core"/>
</dbReference>
<dbReference type="EMBL" id="PELW01000105">
    <property type="protein sequence ID" value="RTH26577.1"/>
    <property type="molecule type" value="Genomic_DNA"/>
</dbReference>
<sequence length="221" mass="23986">QGSPAPPRKGPYLQERPLLLQDPLFPDPHGLPLAFTAAEGPGLPWEESPVPPEHQVRGLLGARILEREVEATLAFLQGVLGYRQRQVGDGAGWILEQEGSFLEVRALPGGRRGTLGVGGVHHLAFRVRDEAHALALREAALVWGLRPTPLIDRFWFRSVYFREPGGVLLELATEGPGFAVDEDPEALGERLVLPPWLEGQRPAIEAALPPVRLPKGGEASG</sequence>
<reference evidence="2 3" key="1">
    <citation type="journal article" date="2019" name="Extremophiles">
        <title>Biogeography of thermophiles and predominance of Thermus scotoductus in domestic water heaters.</title>
        <authorList>
            <person name="Wilpiszeski R.L."/>
            <person name="Zhang Z."/>
            <person name="House C.H."/>
        </authorList>
    </citation>
    <scope>NUCLEOTIDE SEQUENCE [LARGE SCALE GENOMIC DNA]</scope>
    <source>
        <strain evidence="2 3">27_S27</strain>
    </source>
</reference>
<comment type="caution">
    <text evidence="2">The sequence shown here is derived from an EMBL/GenBank/DDBJ whole genome shotgun (WGS) entry which is preliminary data.</text>
</comment>
<dbReference type="Proteomes" id="UP000286712">
    <property type="component" value="Unassembled WGS sequence"/>
</dbReference>
<dbReference type="RefSeq" id="WP_126212925.1">
    <property type="nucleotide sequence ID" value="NZ_PELW01000105.1"/>
</dbReference>
<protein>
    <submittedName>
        <fullName evidence="2">Glyoxalase</fullName>
    </submittedName>
</protein>
<feature type="non-terminal residue" evidence="2">
    <location>
        <position position="1"/>
    </location>
</feature>
<dbReference type="PANTHER" id="PTHR36110">
    <property type="entry name" value="RING-CLEAVING DIOXYGENASE MHQE-RELATED"/>
    <property type="match status" value="1"/>
</dbReference>
<dbReference type="InterPro" id="IPR052537">
    <property type="entry name" value="Extradiol_RC_dioxygenase"/>
</dbReference>
<organism evidence="2 3">
    <name type="scientific">Thermus scotoductus</name>
    <dbReference type="NCBI Taxonomy" id="37636"/>
    <lineage>
        <taxon>Bacteria</taxon>
        <taxon>Thermotogati</taxon>
        <taxon>Deinococcota</taxon>
        <taxon>Deinococci</taxon>
        <taxon>Thermales</taxon>
        <taxon>Thermaceae</taxon>
        <taxon>Thermus</taxon>
    </lineage>
</organism>
<gene>
    <name evidence="2" type="ORF">CSW40_04650</name>
</gene>
<dbReference type="AlphaFoldDB" id="A0A430RZH9"/>
<dbReference type="PROSITE" id="PS51819">
    <property type="entry name" value="VOC"/>
    <property type="match status" value="1"/>
</dbReference>